<feature type="region of interest" description="Disordered" evidence="1">
    <location>
        <begin position="1"/>
        <end position="34"/>
    </location>
</feature>
<name>A0AAE1H707_9NEOP</name>
<feature type="compositionally biased region" description="Acidic residues" evidence="1">
    <location>
        <begin position="168"/>
        <end position="190"/>
    </location>
</feature>
<evidence type="ECO:0000313" key="3">
    <source>
        <dbReference type="Proteomes" id="UP001219518"/>
    </source>
</evidence>
<accession>A0AAE1H707</accession>
<dbReference type="Proteomes" id="UP001219518">
    <property type="component" value="Unassembled WGS sequence"/>
</dbReference>
<gene>
    <name evidence="2" type="ORF">KUF71_005947</name>
</gene>
<organism evidence="2 3">
    <name type="scientific">Frankliniella fusca</name>
    <dbReference type="NCBI Taxonomy" id="407009"/>
    <lineage>
        <taxon>Eukaryota</taxon>
        <taxon>Metazoa</taxon>
        <taxon>Ecdysozoa</taxon>
        <taxon>Arthropoda</taxon>
        <taxon>Hexapoda</taxon>
        <taxon>Insecta</taxon>
        <taxon>Pterygota</taxon>
        <taxon>Neoptera</taxon>
        <taxon>Paraneoptera</taxon>
        <taxon>Thysanoptera</taxon>
        <taxon>Terebrantia</taxon>
        <taxon>Thripoidea</taxon>
        <taxon>Thripidae</taxon>
        <taxon>Frankliniella</taxon>
    </lineage>
</organism>
<protein>
    <submittedName>
        <fullName evidence="2">Protein teflon</fullName>
    </submittedName>
</protein>
<keyword evidence="3" id="KW-1185">Reference proteome</keyword>
<dbReference type="PANTHER" id="PTHR46579">
    <property type="entry name" value="F5/8 TYPE C DOMAIN-CONTAINING PROTEIN-RELATED"/>
    <property type="match status" value="1"/>
</dbReference>
<dbReference type="PANTHER" id="PTHR46579:SF1">
    <property type="entry name" value="F5_8 TYPE C DOMAIN-CONTAINING PROTEIN"/>
    <property type="match status" value="1"/>
</dbReference>
<evidence type="ECO:0000256" key="1">
    <source>
        <dbReference type="SAM" id="MobiDB-lite"/>
    </source>
</evidence>
<proteinExistence type="predicted"/>
<dbReference type="AlphaFoldDB" id="A0AAE1H707"/>
<reference evidence="2" key="2">
    <citation type="journal article" date="2023" name="BMC Genomics">
        <title>Pest status, molecular evolution, and epigenetic factors derived from the genome assembly of Frankliniella fusca, a thysanopteran phytovirus vector.</title>
        <authorList>
            <person name="Catto M.A."/>
            <person name="Labadie P.E."/>
            <person name="Jacobson A.L."/>
            <person name="Kennedy G.G."/>
            <person name="Srinivasan R."/>
            <person name="Hunt B.G."/>
        </authorList>
    </citation>
    <scope>NUCLEOTIDE SEQUENCE</scope>
    <source>
        <strain evidence="2">PL_HMW_Pooled</strain>
    </source>
</reference>
<reference evidence="2" key="1">
    <citation type="submission" date="2021-07" db="EMBL/GenBank/DDBJ databases">
        <authorList>
            <person name="Catto M.A."/>
            <person name="Jacobson A."/>
            <person name="Kennedy G."/>
            <person name="Labadie P."/>
            <person name="Hunt B.G."/>
            <person name="Srinivasan R."/>
        </authorList>
    </citation>
    <scope>NUCLEOTIDE SEQUENCE</scope>
    <source>
        <strain evidence="2">PL_HMW_Pooled</strain>
        <tissue evidence="2">Head</tissue>
    </source>
</reference>
<sequence>MSDSDSDDENPRKRSTSYRSRKRKGLGRKKHRYDPSMIGAAVRFENIAGDQVDVPHRAEEAVDHQNTVAERSGIPLMDDETVSDLEGNDAELVIECTHALQEQPVLSSDLQLSGQEDLAAEDNDAHSSDSDWSNQLENERIDSGAEAGDSDYENDEGCDRNAIPFEVVGEDEDFMPRDDDDDGENDELENESGNFNFNQASLDQPLMIATNRSVREALLLDLALMVRHKWTYESLLDNFKAKNALFGQKYFPTSKTELWRTLGRNRAGIVTHVYCDCGSYIGRKSMLPAQVQCVCETMINIAKAKVFVTLSLRKQLEAFLSDLEVQQLFKKARRTPLDDDVIGDIYDGKLCKECRDRWGEFDGSYICNTDGCKIGKNAQTTIYPFFIRINEIPPHLRQKYVFLGGIYCGKGEPHMQAFLKPIVKELNALAKDGVKWHDQEDGVERITKFRFHCFCVDGKARYQILNMSGHTSYYGCTVCDFKGVRIDQTMRYPNKPHEAIPPYQERTHEGMIRDMRNSSPQMSVRGHHGFTNLVLLDNVDLVKQGGFDDLHFLYECAAATNLELMISVAPRVKDGNKEISVAAVERALNARLETIKTPSKISRKPCNMKIKRGKNKHVKFTGTEYRNFLIYYGVPLFHGLIEGSHLEHFGMLSYIAFILAQESVTQEELDTVERLIDQYLELYDTYYGIGRTKLNLHSLKHAVKSVRELGSLWCYTTFNFESWNNKLLKDVTSPKSPILQIITRHLLHMHLEFAISTARDDVSDDVKEQIRVILKKKRRARASFLQEGVYALGSSRPPRQDELDALRRHVTATESILCYDKILLNGAEYQTVSSTSSQGLSDNSVVYTYNKQFFSIKNVVTYRNSSEDTMCGLLVKQKFVLQPPPFHFSPHIQKVLLREAEEHSFIPLSSVRSPVVQVPVSNSVYLIPMPNVLEID</sequence>
<feature type="compositionally biased region" description="Basic residues" evidence="1">
    <location>
        <begin position="13"/>
        <end position="32"/>
    </location>
</feature>
<dbReference type="EMBL" id="JAHWGI010000466">
    <property type="protein sequence ID" value="KAK3915804.1"/>
    <property type="molecule type" value="Genomic_DNA"/>
</dbReference>
<evidence type="ECO:0000313" key="2">
    <source>
        <dbReference type="EMBL" id="KAK3915804.1"/>
    </source>
</evidence>
<feature type="region of interest" description="Disordered" evidence="1">
    <location>
        <begin position="165"/>
        <end position="196"/>
    </location>
</feature>
<comment type="caution">
    <text evidence="2">The sequence shown here is derived from an EMBL/GenBank/DDBJ whole genome shotgun (WGS) entry which is preliminary data.</text>
</comment>